<dbReference type="Proteomes" id="UP000286801">
    <property type="component" value="Unassembled WGS sequence"/>
</dbReference>
<reference evidence="2 3" key="1">
    <citation type="submission" date="2018-06" db="EMBL/GenBank/DDBJ databases">
        <title>Combined omics and stable isotope probing to characterize newly discovered Mariana Back-Arc vent microbial communities.</title>
        <authorList>
            <person name="Trembath-Reichert E."/>
            <person name="Huber J.A."/>
        </authorList>
    </citation>
    <scope>NUCLEOTIDE SEQUENCE [LARGE SCALE GENOMIC DNA]</scope>
    <source>
        <strain evidence="2">MAG 63_1</strain>
    </source>
</reference>
<keyword evidence="1" id="KW-0472">Membrane</keyword>
<name>A0A432G7Y0_9DELT</name>
<accession>A0A432G7Y0</accession>
<evidence type="ECO:0000313" key="2">
    <source>
        <dbReference type="EMBL" id="RTZ79388.1"/>
    </source>
</evidence>
<feature type="transmembrane region" description="Helical" evidence="1">
    <location>
        <begin position="20"/>
        <end position="41"/>
    </location>
</feature>
<organism evidence="2 3">
    <name type="scientific">SAR324 cluster bacterium</name>
    <dbReference type="NCBI Taxonomy" id="2024889"/>
    <lineage>
        <taxon>Bacteria</taxon>
        <taxon>Deltaproteobacteria</taxon>
        <taxon>SAR324 cluster</taxon>
    </lineage>
</organism>
<gene>
    <name evidence="2" type="ORF">DSY97_05490</name>
</gene>
<dbReference type="AlphaFoldDB" id="A0A432G7Y0"/>
<sequence length="694" mass="78021">MFFTPPDFWRKREHRSVLSFCWKVIFLLHIFGLSFHGILFAEEKALLEFSDNDSRGGWLSGDLIITVPDKVIPAKISGKISKFVLHWGNNPHQRLGMFRPIVVLPSAESGSRMRVQFKATRVPPGATHFLLYARLENGEETEKFSLSLIDKGVPQSKPQNILFKQTGKEGNRVQGEIRITRAWDERDVSHYAVYWGEGADTVLRSQPSVTVIEKKSWFGSLAAQLQAPWMVNILTEEIDVLLPPAATHLIVFSRNADGQMNEGTSVELEGTETKDKKLSQKMLLHKKSAPSGMIAGSVTLVQSKGGTDSEHYLFFWGKDKKTRLEDLPPLTQFEVKKIKDGLTVKEIQVSTLTVMDQKLQVSSENDADRELKFEFPINTFIPEGATYILAFTQQKFWFQDDAERRLKGPIAAVSIQDPDGSRNKEKKKSKIKEGLKNFSIAKFNKKDLTTEGKKGNLKSVVQGTRTKEMKIRKASEWRISENRGLGLGLSFSGLNGIVTFYDYNLDDNQQLHYSLELTGQQVGSSFKALRLTEESTDMQSIAKSGSGNSLEIDRILVSATYRWFVDESLVWGISEGLFYGAGGGFGYATLKYQGKDTSTVASISGDTETFDSTATDYYHSANALGLFAVLDAGWQGLENYYFQIALQPSIYFYYNDNFEESSIPVNPNQRSTVVDLWSRAKNLTRLLLGFGVFF</sequence>
<keyword evidence="1" id="KW-1133">Transmembrane helix</keyword>
<evidence type="ECO:0000256" key="1">
    <source>
        <dbReference type="SAM" id="Phobius"/>
    </source>
</evidence>
<evidence type="ECO:0000313" key="3">
    <source>
        <dbReference type="Proteomes" id="UP000286801"/>
    </source>
</evidence>
<protein>
    <submittedName>
        <fullName evidence="2">Uncharacterized protein</fullName>
    </submittedName>
</protein>
<dbReference type="EMBL" id="QNZL01000151">
    <property type="protein sequence ID" value="RTZ79388.1"/>
    <property type="molecule type" value="Genomic_DNA"/>
</dbReference>
<keyword evidence="1" id="KW-0812">Transmembrane</keyword>
<comment type="caution">
    <text evidence="2">The sequence shown here is derived from an EMBL/GenBank/DDBJ whole genome shotgun (WGS) entry which is preliminary data.</text>
</comment>
<proteinExistence type="predicted"/>